<reference evidence="2 3" key="1">
    <citation type="submission" date="2020-02" db="EMBL/GenBank/DDBJ databases">
        <title>Balneolaceae bacterium YR4-1, complete genome.</title>
        <authorList>
            <person name="Li Y."/>
            <person name="Wu S."/>
        </authorList>
    </citation>
    <scope>NUCLEOTIDE SEQUENCE [LARGE SCALE GENOMIC DNA]</scope>
    <source>
        <strain evidence="2 3">YR4-1</strain>
    </source>
</reference>
<dbReference type="Proteomes" id="UP000473278">
    <property type="component" value="Unassembled WGS sequence"/>
</dbReference>
<evidence type="ECO:0000313" key="2">
    <source>
        <dbReference type="EMBL" id="NGP76297.1"/>
    </source>
</evidence>
<sequence>MNCRVLVALSVLLFVGSLPVSAQNQQLNVIANSQSVPGEMNIDQLRTILRGERLRWDDGVSVKIALMKTNTTIGSYTCERIYNMSTNELNKYFLAQVFQGKVKAPTFFTSKSELEDFVARTPGAIGVSQNTTLSGSEIKLVVIDGKKQL</sequence>
<dbReference type="Gene3D" id="3.40.190.10">
    <property type="entry name" value="Periplasmic binding protein-like II"/>
    <property type="match status" value="1"/>
</dbReference>
<protein>
    <recommendedName>
        <fullName evidence="4">PBP superfamily domain-containing protein</fullName>
    </recommendedName>
</protein>
<dbReference type="EMBL" id="JAALLT010000002">
    <property type="protein sequence ID" value="NGP76297.1"/>
    <property type="molecule type" value="Genomic_DNA"/>
</dbReference>
<keyword evidence="3" id="KW-1185">Reference proteome</keyword>
<proteinExistence type="predicted"/>
<comment type="caution">
    <text evidence="2">The sequence shown here is derived from an EMBL/GenBank/DDBJ whole genome shotgun (WGS) entry which is preliminary data.</text>
</comment>
<feature type="signal peptide" evidence="1">
    <location>
        <begin position="1"/>
        <end position="22"/>
    </location>
</feature>
<accession>A0A6M1T0L6</accession>
<evidence type="ECO:0000313" key="3">
    <source>
        <dbReference type="Proteomes" id="UP000473278"/>
    </source>
</evidence>
<evidence type="ECO:0000256" key="1">
    <source>
        <dbReference type="SAM" id="SignalP"/>
    </source>
</evidence>
<dbReference type="SUPFAM" id="SSF53850">
    <property type="entry name" value="Periplasmic binding protein-like II"/>
    <property type="match status" value="1"/>
</dbReference>
<name>A0A6M1T0L6_9BACT</name>
<evidence type="ECO:0008006" key="4">
    <source>
        <dbReference type="Google" id="ProtNLM"/>
    </source>
</evidence>
<feature type="chain" id="PRO_5027080323" description="PBP superfamily domain-containing protein" evidence="1">
    <location>
        <begin position="23"/>
        <end position="149"/>
    </location>
</feature>
<gene>
    <name evidence="2" type="ORF">G3570_06615</name>
</gene>
<keyword evidence="1" id="KW-0732">Signal</keyword>
<dbReference type="AlphaFoldDB" id="A0A6M1T0L6"/>
<organism evidence="2 3">
    <name type="scientific">Halalkalibaculum roseum</name>
    <dbReference type="NCBI Taxonomy" id="2709311"/>
    <lineage>
        <taxon>Bacteria</taxon>
        <taxon>Pseudomonadati</taxon>
        <taxon>Balneolota</taxon>
        <taxon>Balneolia</taxon>
        <taxon>Balneolales</taxon>
        <taxon>Balneolaceae</taxon>
        <taxon>Halalkalibaculum</taxon>
    </lineage>
</organism>
<dbReference type="RefSeq" id="WP_165140519.1">
    <property type="nucleotide sequence ID" value="NZ_JAALLT010000002.1"/>
</dbReference>